<reference evidence="3" key="1">
    <citation type="journal article" date="2022" name="DNA Res.">
        <title>Genome analysis of five recently described species of the CUG-Ser clade uncovers Candida theae as a new hybrid lineage with pathogenic potential in the Candida parapsilosis species complex.</title>
        <authorList>
            <person name="Mixao V."/>
            <person name="Del Olmo V."/>
            <person name="Hegedusova E."/>
            <person name="Saus E."/>
            <person name="Pryszcz L."/>
            <person name="Cillingova A."/>
            <person name="Nosek J."/>
            <person name="Gabaldon T."/>
        </authorList>
    </citation>
    <scope>NUCLEOTIDE SEQUENCE</scope>
    <source>
        <strain evidence="3">CBS 10844</strain>
    </source>
</reference>
<evidence type="ECO:0000256" key="1">
    <source>
        <dbReference type="SAM" id="Coils"/>
    </source>
</evidence>
<keyword evidence="1" id="KW-0175">Coiled coil</keyword>
<evidence type="ECO:0000313" key="3">
    <source>
        <dbReference type="EMBL" id="KAI3407110.1"/>
    </source>
</evidence>
<organism evidence="3 4">
    <name type="scientific">Candida oxycetoniae</name>
    <dbReference type="NCBI Taxonomy" id="497107"/>
    <lineage>
        <taxon>Eukaryota</taxon>
        <taxon>Fungi</taxon>
        <taxon>Dikarya</taxon>
        <taxon>Ascomycota</taxon>
        <taxon>Saccharomycotina</taxon>
        <taxon>Pichiomycetes</taxon>
        <taxon>Debaryomycetaceae</taxon>
        <taxon>Candida/Lodderomyces clade</taxon>
        <taxon>Candida</taxon>
    </lineage>
</organism>
<dbReference type="Pfam" id="PF26163">
    <property type="entry name" value="mS26"/>
    <property type="match status" value="1"/>
</dbReference>
<proteinExistence type="predicted"/>
<dbReference type="CDD" id="cd23703">
    <property type="entry name" value="mS26_PET12"/>
    <property type="match status" value="1"/>
</dbReference>
<accession>A0AAI9T2L2</accession>
<feature type="compositionally biased region" description="Basic and acidic residues" evidence="2">
    <location>
        <begin position="33"/>
        <end position="42"/>
    </location>
</feature>
<name>A0AAI9T2L2_9ASCO</name>
<dbReference type="EMBL" id="JAHUZD010000017">
    <property type="protein sequence ID" value="KAI3407110.1"/>
    <property type="molecule type" value="Genomic_DNA"/>
</dbReference>
<protein>
    <submittedName>
        <fullName evidence="3">PET123</fullName>
    </submittedName>
</protein>
<comment type="caution">
    <text evidence="3">The sequence shown here is derived from an EMBL/GenBank/DDBJ whole genome shotgun (WGS) entry which is preliminary data.</text>
</comment>
<evidence type="ECO:0000256" key="2">
    <source>
        <dbReference type="SAM" id="MobiDB-lite"/>
    </source>
</evidence>
<keyword evidence="4" id="KW-1185">Reference proteome</keyword>
<evidence type="ECO:0000313" key="4">
    <source>
        <dbReference type="Proteomes" id="UP001202479"/>
    </source>
</evidence>
<dbReference type="InterPro" id="IPR058940">
    <property type="entry name" value="mS26_fungi"/>
</dbReference>
<sequence length="303" mass="34971">MGKGVLKYGGKSGILPKKINIFTRPIRPMNEWEKQRKEEAKESGYAPGVPTPIINKVQLPRQHPPRKVITVQERIAAIKYPPMSLQEMNSLPEAERDAQKRAYYRAEFLKEAYLEEEKRLEKIDQMKKKIHEQDLERQQKEESDHKASVISSLPTIQKILEDGLVRQRTQDEKALLKEERKLNMRSKELHEKEEKFQKLLELYQASGKFITSEEQLEEAIYRAFEVDVDKFETSQTIVDSKLFSDNASYLVGEANEQKIADAVLGEINGKPGLEQVKDVLSGAREKVKREAHINLRSSMNPTN</sequence>
<feature type="region of interest" description="Disordered" evidence="2">
    <location>
        <begin position="33"/>
        <end position="65"/>
    </location>
</feature>
<gene>
    <name evidence="3" type="ORF">KGF56_000098</name>
</gene>
<dbReference type="Proteomes" id="UP001202479">
    <property type="component" value="Unassembled WGS sequence"/>
</dbReference>
<feature type="coiled-coil region" evidence="1">
    <location>
        <begin position="106"/>
        <end position="143"/>
    </location>
</feature>
<dbReference type="AlphaFoldDB" id="A0AAI9T2L2"/>
<dbReference type="GeneID" id="73377715"/>
<dbReference type="RefSeq" id="XP_049182855.1">
    <property type="nucleotide sequence ID" value="XM_049326944.1"/>
</dbReference>